<dbReference type="InterPro" id="IPR002011">
    <property type="entry name" value="Tyr_kinase_rcpt_2_CS"/>
</dbReference>
<dbReference type="InterPro" id="IPR020635">
    <property type="entry name" value="Tyr_kinase_cat_dom"/>
</dbReference>
<dbReference type="Gene3D" id="3.30.200.20">
    <property type="entry name" value="Phosphorylase Kinase, domain 1"/>
    <property type="match status" value="1"/>
</dbReference>
<dbReference type="InterPro" id="IPR001245">
    <property type="entry name" value="Ser-Thr/Tyr_kinase_cat_dom"/>
</dbReference>
<dbReference type="SMART" id="SM00219">
    <property type="entry name" value="TyrKc"/>
    <property type="match status" value="1"/>
</dbReference>
<evidence type="ECO:0000313" key="12">
    <source>
        <dbReference type="EMBL" id="KAH7639870.1"/>
    </source>
</evidence>
<dbReference type="PROSITE" id="PS50011">
    <property type="entry name" value="PROTEIN_KINASE_DOM"/>
    <property type="match status" value="1"/>
</dbReference>
<dbReference type="InterPro" id="IPR011009">
    <property type="entry name" value="Kinase-like_dom_sf"/>
</dbReference>
<keyword evidence="4" id="KW-0418">Kinase</keyword>
<dbReference type="PANTHER" id="PTHR24416">
    <property type="entry name" value="TYROSINE-PROTEIN KINASE RECEPTOR"/>
    <property type="match status" value="1"/>
</dbReference>
<reference evidence="12" key="2">
    <citation type="journal article" date="2021" name="World Allergy Organ. J.">
        <title>Chromosome-level assembly of Dermatophagoides farinae genome and transcriptome reveals two novel allergens Der f 37 and Der f 39.</title>
        <authorList>
            <person name="Chen J."/>
            <person name="Cai Z."/>
            <person name="Fan D."/>
            <person name="Hu J."/>
            <person name="Hou Y."/>
            <person name="He Y."/>
            <person name="Zhang Z."/>
            <person name="Zhao Z."/>
            <person name="Gao P."/>
            <person name="Hu W."/>
            <person name="Sun J."/>
            <person name="Li J."/>
            <person name="Ji K."/>
        </authorList>
    </citation>
    <scope>NUCLEOTIDE SEQUENCE</scope>
    <source>
        <strain evidence="12">JKM2019</strain>
    </source>
</reference>
<dbReference type="SUPFAM" id="SSF52058">
    <property type="entry name" value="L domain-like"/>
    <property type="match status" value="1"/>
</dbReference>
<dbReference type="GO" id="GO:0005886">
    <property type="term" value="C:plasma membrane"/>
    <property type="evidence" value="ECO:0007669"/>
    <property type="project" value="TreeGrafter"/>
</dbReference>
<keyword evidence="9 10" id="KW-0812">Transmembrane</keyword>
<gene>
    <name evidence="12" type="ORF">HUG17_3903</name>
</gene>
<evidence type="ECO:0000256" key="10">
    <source>
        <dbReference type="SAM" id="Phobius"/>
    </source>
</evidence>
<comment type="subcellular location">
    <subcellularLocation>
        <location evidence="1">Membrane</location>
        <topology evidence="1">Single-pass membrane protein</topology>
    </subcellularLocation>
</comment>
<evidence type="ECO:0000259" key="11">
    <source>
        <dbReference type="PROSITE" id="PS50011"/>
    </source>
</evidence>
<evidence type="ECO:0000256" key="6">
    <source>
        <dbReference type="ARBA" id="ARBA00023137"/>
    </source>
</evidence>
<sequence length="907" mass="107393">MALNEGGKHPHCYWMRKLLLLLSSYNYEYPRDQNCQINIDIDGRRFNKKLPNNNNDDNFTKIISQYEHCHIITGFVSLRHFYFDKNDSLLFNNLVFPNIEYVRDFLLVHNFRSFNEDNDDDDENVNITLGHIFPRLRRIYGYRRIDNIALSISDFWTSDHISFDSLQQVCGTIKVLSSRPYFRHSPTYWHLVDKYRNRRLFTNMTRFQSDYVIPVRSIIDNHNESNFIGIESQLRFDKLISTNKRRIYKILHVSIYEIDPTFYSFVETGIEPLSSSETFFCNTSSRIVILSDLDYSDKQFLFPYHTNSFDQERFPYWKMNDVYYQYRNESHLHPEHFLYNNRIDNIDICRLHNIYYDDNNNNGDNDNDNNQSMMITNETYPFQFKHYYVIKLELCIERRHEKCIVHQRYIFNPKFEDFEQILLKFSEKQQQQQPLDGQWIFSTILIIVIIVIIIMLSIIGLFICCIRYIRPYQLFRLKSFVNMDVVSVNPDYGIVSNHHNDNNNIDQLNHFWSSTTFHYNNNDNNQPLSSSSSSSINNDNIVTCEINRQSLILYQQKMIGKGEFGFVFEGRLLLDHDLNCSYHYLAGKNNNMMEETSTLSSCNCSMIQSSPNNNGNGSNDSIPSIRVAIKQLKDSGFTGNGVTINKEKFIQEAKFMKTFNSNFLVKLLGISTVEEPILVVMEYMEHGDLKRFLRTRYQDYLKCRNNDLLPSFDQLARMAIQIADGMHYLHSKNVIHRDLAARNCMVAADLTVKIGDFGLTRDLYEKDYYRLSEEAPMPLRWMAPESIREMIFTPYSDVWSYGIVLWEIMSFGEQPYRGRSDMEVKQQLLTRNAQLSRPIYYFEPLWEIAQLCCRKRPNRRPNFGEIIEMLYPHLSTNRHQFDNLSYYVSSRMGSYVKYSTFAGVGFN</sequence>
<keyword evidence="9 12" id="KW-0675">Receptor</keyword>
<keyword evidence="9" id="KW-0597">Phosphoprotein</keyword>
<reference evidence="12" key="1">
    <citation type="submission" date="2020-06" db="EMBL/GenBank/DDBJ databases">
        <authorList>
            <person name="Ji K."/>
            <person name="Li J."/>
        </authorList>
    </citation>
    <scope>NUCLEOTIDE SEQUENCE</scope>
    <source>
        <strain evidence="12">JKM2019</strain>
        <tissue evidence="12">Whole body</tissue>
    </source>
</reference>
<dbReference type="InterPro" id="IPR017441">
    <property type="entry name" value="Protein_kinase_ATP_BS"/>
</dbReference>
<evidence type="ECO:0000256" key="4">
    <source>
        <dbReference type="ARBA" id="ARBA00022777"/>
    </source>
</evidence>
<keyword evidence="10" id="KW-1133">Transmembrane helix</keyword>
<keyword evidence="5 8" id="KW-0067">ATP-binding</keyword>
<keyword evidence="2" id="KW-0808">Transferase</keyword>
<organism evidence="12">
    <name type="scientific">Dermatophagoides farinae</name>
    <name type="common">American house dust mite</name>
    <dbReference type="NCBI Taxonomy" id="6954"/>
    <lineage>
        <taxon>Eukaryota</taxon>
        <taxon>Metazoa</taxon>
        <taxon>Ecdysozoa</taxon>
        <taxon>Arthropoda</taxon>
        <taxon>Chelicerata</taxon>
        <taxon>Arachnida</taxon>
        <taxon>Acari</taxon>
        <taxon>Acariformes</taxon>
        <taxon>Sarcoptiformes</taxon>
        <taxon>Astigmata</taxon>
        <taxon>Psoroptidia</taxon>
        <taxon>Analgoidea</taxon>
        <taxon>Pyroglyphidae</taxon>
        <taxon>Dermatophagoidinae</taxon>
        <taxon>Dermatophagoides</taxon>
    </lineage>
</organism>
<feature type="transmembrane region" description="Helical" evidence="10">
    <location>
        <begin position="439"/>
        <end position="469"/>
    </location>
</feature>
<evidence type="ECO:0000256" key="3">
    <source>
        <dbReference type="ARBA" id="ARBA00022741"/>
    </source>
</evidence>
<evidence type="ECO:0000256" key="2">
    <source>
        <dbReference type="ARBA" id="ARBA00022679"/>
    </source>
</evidence>
<protein>
    <recommendedName>
        <fullName evidence="9">Tyrosine-protein kinase receptor</fullName>
        <ecNumber evidence="9">2.7.10.1</ecNumber>
    </recommendedName>
</protein>
<evidence type="ECO:0000256" key="1">
    <source>
        <dbReference type="ARBA" id="ARBA00004167"/>
    </source>
</evidence>
<dbReference type="EMBL" id="SDOV01000007">
    <property type="protein sequence ID" value="KAH7639870.1"/>
    <property type="molecule type" value="Genomic_DNA"/>
</dbReference>
<dbReference type="PANTHER" id="PTHR24416:SF609">
    <property type="entry name" value="PROTEIN KINASE DOMAIN-CONTAINING PROTEIN"/>
    <property type="match status" value="1"/>
</dbReference>
<proteinExistence type="inferred from homology"/>
<dbReference type="CDD" id="cd00192">
    <property type="entry name" value="PTKc"/>
    <property type="match status" value="1"/>
</dbReference>
<feature type="binding site" evidence="8">
    <location>
        <position position="588"/>
    </location>
    <ligand>
        <name>ATP</name>
        <dbReference type="ChEBI" id="CHEBI:30616"/>
    </ligand>
</feature>
<keyword evidence="6" id="KW-0829">Tyrosine-protein kinase</keyword>
<dbReference type="PROSITE" id="PS00109">
    <property type="entry name" value="PROTEIN_KINASE_TYR"/>
    <property type="match status" value="1"/>
</dbReference>
<dbReference type="PROSITE" id="PS00107">
    <property type="entry name" value="PROTEIN_KINASE_ATP"/>
    <property type="match status" value="1"/>
</dbReference>
<comment type="catalytic activity">
    <reaction evidence="7 9">
        <text>L-tyrosyl-[protein] + ATP = O-phospho-L-tyrosyl-[protein] + ADP + H(+)</text>
        <dbReference type="Rhea" id="RHEA:10596"/>
        <dbReference type="Rhea" id="RHEA-COMP:10136"/>
        <dbReference type="Rhea" id="RHEA-COMP:20101"/>
        <dbReference type="ChEBI" id="CHEBI:15378"/>
        <dbReference type="ChEBI" id="CHEBI:30616"/>
        <dbReference type="ChEBI" id="CHEBI:46858"/>
        <dbReference type="ChEBI" id="CHEBI:61978"/>
        <dbReference type="ChEBI" id="CHEBI:456216"/>
        <dbReference type="EC" id="2.7.10.1"/>
    </reaction>
</comment>
<evidence type="ECO:0000256" key="5">
    <source>
        <dbReference type="ARBA" id="ARBA00022840"/>
    </source>
</evidence>
<name>A0A9D4NVB9_DERFA</name>
<dbReference type="InterPro" id="IPR050122">
    <property type="entry name" value="RTK"/>
</dbReference>
<dbReference type="GO" id="GO:0005524">
    <property type="term" value="F:ATP binding"/>
    <property type="evidence" value="ECO:0007669"/>
    <property type="project" value="UniProtKB-UniRule"/>
</dbReference>
<dbReference type="Gene3D" id="3.80.20.20">
    <property type="entry name" value="Receptor L-domain"/>
    <property type="match status" value="1"/>
</dbReference>
<dbReference type="PROSITE" id="PS00239">
    <property type="entry name" value="RECEPTOR_TYR_KIN_II"/>
    <property type="match status" value="1"/>
</dbReference>
<dbReference type="GO" id="GO:0004714">
    <property type="term" value="F:transmembrane receptor protein tyrosine kinase activity"/>
    <property type="evidence" value="ECO:0007669"/>
    <property type="project" value="UniProtKB-EC"/>
</dbReference>
<dbReference type="GO" id="GO:0043235">
    <property type="term" value="C:receptor complex"/>
    <property type="evidence" value="ECO:0007669"/>
    <property type="project" value="TreeGrafter"/>
</dbReference>
<dbReference type="FunFam" id="1.10.510.10:FF:000554">
    <property type="entry name" value="Predicted protein"/>
    <property type="match status" value="1"/>
</dbReference>
<comment type="similarity">
    <text evidence="9">Belongs to the protein kinase superfamily. Tyr protein kinase family. Insulin receptor subfamily.</text>
</comment>
<dbReference type="InterPro" id="IPR008266">
    <property type="entry name" value="Tyr_kinase_AS"/>
</dbReference>
<dbReference type="InterPro" id="IPR036941">
    <property type="entry name" value="Rcpt_L-dom_sf"/>
</dbReference>
<dbReference type="PRINTS" id="PR00109">
    <property type="entry name" value="TYRKINASE"/>
</dbReference>
<dbReference type="SUPFAM" id="SSF56112">
    <property type="entry name" value="Protein kinase-like (PK-like)"/>
    <property type="match status" value="1"/>
</dbReference>
<keyword evidence="10" id="KW-0472">Membrane</keyword>
<dbReference type="Pfam" id="PF07714">
    <property type="entry name" value="PK_Tyr_Ser-Thr"/>
    <property type="match status" value="1"/>
</dbReference>
<dbReference type="EC" id="2.7.10.1" evidence="9"/>
<dbReference type="GO" id="GO:0007169">
    <property type="term" value="P:cell surface receptor protein tyrosine kinase signaling pathway"/>
    <property type="evidence" value="ECO:0007669"/>
    <property type="project" value="InterPro"/>
</dbReference>
<keyword evidence="3 8" id="KW-0547">Nucleotide-binding</keyword>
<dbReference type="Gene3D" id="1.10.510.10">
    <property type="entry name" value="Transferase(Phosphotransferase) domain 1"/>
    <property type="match status" value="1"/>
</dbReference>
<evidence type="ECO:0000256" key="9">
    <source>
        <dbReference type="RuleBase" id="RU000312"/>
    </source>
</evidence>
<feature type="domain" description="Protein kinase" evidence="11">
    <location>
        <begin position="553"/>
        <end position="874"/>
    </location>
</feature>
<evidence type="ECO:0000256" key="7">
    <source>
        <dbReference type="ARBA" id="ARBA00051243"/>
    </source>
</evidence>
<comment type="caution">
    <text evidence="12">The sequence shown here is derived from an EMBL/GenBank/DDBJ whole genome shotgun (WGS) entry which is preliminary data.</text>
</comment>
<accession>A0A9D4NVB9</accession>
<dbReference type="AlphaFoldDB" id="A0A9D4NVB9"/>
<dbReference type="InterPro" id="IPR000719">
    <property type="entry name" value="Prot_kinase_dom"/>
</dbReference>
<evidence type="ECO:0000256" key="8">
    <source>
        <dbReference type="PROSITE-ProRule" id="PRU10141"/>
    </source>
</evidence>
<dbReference type="Proteomes" id="UP000828236">
    <property type="component" value="Unassembled WGS sequence"/>
</dbReference>